<accession>A0A4R1BZ90</accession>
<sequence length="362" mass="40202">MHRMETLPEPGPQLVLRPFRALRLRESFVGAPVANRIFARPYRSAARRLQDWQRQRHIRLDDAPALYIHEYTSSGVSVRGLVGELDVTRAGSAVLPHEAVRLEQVAELAERMETIALNPAPILLMHRGTAALRTAVDLLTERRPDVAFSDPGGQHHRMWRIQDPDDVQLLGTLVAPSRAVIADGHHRYAAALELAEQRPGTEWEQTLVMLVDQADTPLQLGAIHRTVTGLTLETIASAAIRRGDDYRPHPNRREALAGLEHAMVLHDGESWATLHPHGLQLPVFALHEELLPAWGVDQDQVRHHHTAGQALARARDGVAILLPAPSFEQVATAARAGRPFPQKATSFQPKPHLGALMRDLRT</sequence>
<dbReference type="Pfam" id="PF06245">
    <property type="entry name" value="DUF1015"/>
    <property type="match status" value="1"/>
</dbReference>
<dbReference type="InterPro" id="IPR008323">
    <property type="entry name" value="UCP033563"/>
</dbReference>
<organism evidence="2 3">
    <name type="scientific">Nocardioides jejuensis</name>
    <dbReference type="NCBI Taxonomy" id="2502782"/>
    <lineage>
        <taxon>Bacteria</taxon>
        <taxon>Bacillati</taxon>
        <taxon>Actinomycetota</taxon>
        <taxon>Actinomycetes</taxon>
        <taxon>Propionibacteriales</taxon>
        <taxon>Nocardioidaceae</taxon>
        <taxon>Nocardioides</taxon>
    </lineage>
</organism>
<protein>
    <submittedName>
        <fullName evidence="2">DUF1015 family protein</fullName>
    </submittedName>
</protein>
<reference evidence="2 3" key="1">
    <citation type="submission" date="2019-03" db="EMBL/GenBank/DDBJ databases">
        <authorList>
            <person name="Kim M.K.M."/>
        </authorList>
    </citation>
    <scope>NUCLEOTIDE SEQUENCE [LARGE SCALE GENOMIC DNA]</scope>
    <source>
        <strain evidence="2 3">18JY15-6</strain>
    </source>
</reference>
<dbReference type="OrthoDB" id="9781616at2"/>
<dbReference type="PANTHER" id="PTHR36454:SF1">
    <property type="entry name" value="DUF1015 DOMAIN-CONTAINING PROTEIN"/>
    <property type="match status" value="1"/>
</dbReference>
<evidence type="ECO:0000256" key="1">
    <source>
        <dbReference type="SAM" id="MobiDB-lite"/>
    </source>
</evidence>
<dbReference type="PANTHER" id="PTHR36454">
    <property type="entry name" value="LMO2823 PROTEIN"/>
    <property type="match status" value="1"/>
</dbReference>
<name>A0A4R1BZ90_9ACTN</name>
<evidence type="ECO:0000313" key="2">
    <source>
        <dbReference type="EMBL" id="TCJ23444.1"/>
    </source>
</evidence>
<gene>
    <name evidence="2" type="ORF">EPD65_11355</name>
</gene>
<keyword evidence="3" id="KW-1185">Reference proteome</keyword>
<feature type="region of interest" description="Disordered" evidence="1">
    <location>
        <begin position="341"/>
        <end position="362"/>
    </location>
</feature>
<comment type="caution">
    <text evidence="2">The sequence shown here is derived from an EMBL/GenBank/DDBJ whole genome shotgun (WGS) entry which is preliminary data.</text>
</comment>
<dbReference type="Proteomes" id="UP000295453">
    <property type="component" value="Unassembled WGS sequence"/>
</dbReference>
<proteinExistence type="predicted"/>
<dbReference type="AlphaFoldDB" id="A0A4R1BZ90"/>
<evidence type="ECO:0000313" key="3">
    <source>
        <dbReference type="Proteomes" id="UP000295453"/>
    </source>
</evidence>
<dbReference type="EMBL" id="SJZJ01000017">
    <property type="protein sequence ID" value="TCJ23444.1"/>
    <property type="molecule type" value="Genomic_DNA"/>
</dbReference>